<dbReference type="InterPro" id="IPR017946">
    <property type="entry name" value="PLC-like_Pdiesterase_TIM-brl"/>
</dbReference>
<dbReference type="PANTHER" id="PTHR46211:SF1">
    <property type="entry name" value="GLYCEROPHOSPHODIESTER PHOSPHODIESTERASE, CYTOPLASMIC"/>
    <property type="match status" value="1"/>
</dbReference>
<dbReference type="PANTHER" id="PTHR46211">
    <property type="entry name" value="GLYCEROPHOSPHORYL DIESTER PHOSPHODIESTERASE"/>
    <property type="match status" value="1"/>
</dbReference>
<dbReference type="Gene3D" id="3.20.20.190">
    <property type="entry name" value="Phosphatidylinositol (PI) phosphodiesterase"/>
    <property type="match status" value="1"/>
</dbReference>
<dbReference type="InterPro" id="IPR030395">
    <property type="entry name" value="GP_PDE_dom"/>
</dbReference>
<dbReference type="Proteomes" id="UP001139179">
    <property type="component" value="Unassembled WGS sequence"/>
</dbReference>
<dbReference type="Pfam" id="PF03009">
    <property type="entry name" value="GDPD"/>
    <property type="match status" value="1"/>
</dbReference>
<evidence type="ECO:0000313" key="2">
    <source>
        <dbReference type="EMBL" id="MCM3715828.1"/>
    </source>
</evidence>
<evidence type="ECO:0000259" key="1">
    <source>
        <dbReference type="PROSITE" id="PS51704"/>
    </source>
</evidence>
<comment type="caution">
    <text evidence="2">The sequence shown here is derived from an EMBL/GenBank/DDBJ whole genome shotgun (WGS) entry which is preliminary data.</text>
</comment>
<feature type="domain" description="GP-PDE" evidence="1">
    <location>
        <begin position="1"/>
        <end position="239"/>
    </location>
</feature>
<name>A0A9X2DUR2_9BACI</name>
<dbReference type="AlphaFoldDB" id="A0A9X2DUR2"/>
<dbReference type="PROSITE" id="PS51704">
    <property type="entry name" value="GP_PDE"/>
    <property type="match status" value="1"/>
</dbReference>
<proteinExistence type="predicted"/>
<evidence type="ECO:0000313" key="3">
    <source>
        <dbReference type="Proteomes" id="UP001139179"/>
    </source>
</evidence>
<gene>
    <name evidence="2" type="ORF">M3202_17360</name>
</gene>
<dbReference type="SUPFAM" id="SSF51695">
    <property type="entry name" value="PLC-like phosphodiesterases"/>
    <property type="match status" value="1"/>
</dbReference>
<reference evidence="2" key="1">
    <citation type="submission" date="2022-05" db="EMBL/GenBank/DDBJ databases">
        <title>Comparative Genomics of Spacecraft Associated Microbes.</title>
        <authorList>
            <person name="Tran M.T."/>
            <person name="Wright A."/>
            <person name="Seuylemezian A."/>
            <person name="Eisen J."/>
            <person name="Coil D."/>
        </authorList>
    </citation>
    <scope>NUCLEOTIDE SEQUENCE</scope>
    <source>
        <strain evidence="2">214.1.1</strain>
    </source>
</reference>
<accession>A0A9X2DUR2</accession>
<dbReference type="GO" id="GO:0006629">
    <property type="term" value="P:lipid metabolic process"/>
    <property type="evidence" value="ECO:0007669"/>
    <property type="project" value="InterPro"/>
</dbReference>
<dbReference type="GO" id="GO:0008081">
    <property type="term" value="F:phosphoric diester hydrolase activity"/>
    <property type="evidence" value="ECO:0007669"/>
    <property type="project" value="InterPro"/>
</dbReference>
<organism evidence="2 3">
    <name type="scientific">Halalkalibacter oceani</name>
    <dbReference type="NCBI Taxonomy" id="1653776"/>
    <lineage>
        <taxon>Bacteria</taxon>
        <taxon>Bacillati</taxon>
        <taxon>Bacillota</taxon>
        <taxon>Bacilli</taxon>
        <taxon>Bacillales</taxon>
        <taxon>Bacillaceae</taxon>
        <taxon>Halalkalibacter</taxon>
    </lineage>
</organism>
<protein>
    <submittedName>
        <fullName evidence="2">Glycerophosphodiester phosphodiesterase</fullName>
    </submittedName>
</protein>
<sequence>MKIIAHRGWSGQAPENTLAAFRLALDEPFITEVELDVHLSKDGIPVVIHDHTLERTTNGRGAVRDYTFSELQQLTAGSWFSQEFMAEKIPSLEQVFQMFKGRTSRLVIELKQTADHYPGLEEAVVKLIQSYQLERQVTVISFDHISVKTVKDADAAIETGLVYLGRPTLLVEQARYTGASFISMHYAYITESLINELIQAGIKIGVWTVDDEDTQNKLASFHDELRVTTNYPERIIALQAAH</sequence>
<dbReference type="RefSeq" id="WP_251224527.1">
    <property type="nucleotide sequence ID" value="NZ_JAMBOL010000022.1"/>
</dbReference>
<keyword evidence="3" id="KW-1185">Reference proteome</keyword>
<dbReference type="EMBL" id="JAMBOL010000022">
    <property type="protein sequence ID" value="MCM3715828.1"/>
    <property type="molecule type" value="Genomic_DNA"/>
</dbReference>